<sequence length="418" mass="46682">MKRTKIESVSELEPVASLQNLLPLSKEVVARLLEYDLCIRAVTRKGKSQRKGGSFMSSNKKLIKEVKALLGSWEREAQVAKACTSEGPDDFLVKFNPDVVILQESKVSVDGRKLVKSVWGSCLVGCGILEACGSSGGILLMWKEESITKSGSFIDDNALEREDCRGALLDLIVKEQKIWIEKCNLQWPCEGEENYSFFHRWISARKSKSIISSLMCIDGQALELGYPLTAQKTSLIGINLDSTVLAPYASTLGYVVDSIAFNYLGFSIGGGRNRKEPFYDFQQLEGPYSSVSLGEGPLVSCTQAVEQFIRIKRVGTSTIFHKCKDYFYHQNYSTTNRLFSIKPSPTVGNSGDSCHSPSTKNLISYLHIYYRNNSKRNNVLRHEGSHLISKSRKSRREEGKGEELYLPGLSLKVVENLE</sequence>
<name>A0A9I9EDH8_CUCME</name>
<protein>
    <submittedName>
        <fullName evidence="1">Uncharacterized protein</fullName>
    </submittedName>
</protein>
<dbReference type="EnsemblPlants" id="MELO3C032043.2.1">
    <property type="protein sequence ID" value="MELO3C032043.2.1"/>
    <property type="gene ID" value="MELO3C032043.2"/>
</dbReference>
<evidence type="ECO:0000313" key="1">
    <source>
        <dbReference type="EnsemblPlants" id="MELO3C032043.2.1"/>
    </source>
</evidence>
<dbReference type="Gramene" id="MELO3C032043.2.1">
    <property type="protein sequence ID" value="MELO3C032043.2.1"/>
    <property type="gene ID" value="MELO3C032043.2"/>
</dbReference>
<dbReference type="GO" id="GO:0006281">
    <property type="term" value="P:DNA repair"/>
    <property type="evidence" value="ECO:0007669"/>
    <property type="project" value="InterPro"/>
</dbReference>
<accession>A0A9I9EDH8</accession>
<dbReference type="InterPro" id="IPR020847">
    <property type="entry name" value="AP_endonuclease_F1_BS"/>
</dbReference>
<dbReference type="GO" id="GO:0004519">
    <property type="term" value="F:endonuclease activity"/>
    <property type="evidence" value="ECO:0007669"/>
    <property type="project" value="InterPro"/>
</dbReference>
<reference evidence="1" key="1">
    <citation type="submission" date="2023-03" db="UniProtKB">
        <authorList>
            <consortium name="EnsemblPlants"/>
        </authorList>
    </citation>
    <scope>IDENTIFICATION</scope>
</reference>
<dbReference type="AlphaFoldDB" id="A0A9I9EDH8"/>
<organism evidence="1">
    <name type="scientific">Cucumis melo</name>
    <name type="common">Muskmelon</name>
    <dbReference type="NCBI Taxonomy" id="3656"/>
    <lineage>
        <taxon>Eukaryota</taxon>
        <taxon>Viridiplantae</taxon>
        <taxon>Streptophyta</taxon>
        <taxon>Embryophyta</taxon>
        <taxon>Tracheophyta</taxon>
        <taxon>Spermatophyta</taxon>
        <taxon>Magnoliopsida</taxon>
        <taxon>eudicotyledons</taxon>
        <taxon>Gunneridae</taxon>
        <taxon>Pentapetalae</taxon>
        <taxon>rosids</taxon>
        <taxon>fabids</taxon>
        <taxon>Cucurbitales</taxon>
        <taxon>Cucurbitaceae</taxon>
        <taxon>Benincaseae</taxon>
        <taxon>Cucumis</taxon>
    </lineage>
</organism>
<dbReference type="PROSITE" id="PS00726">
    <property type="entry name" value="AP_NUCLEASE_F1_1"/>
    <property type="match status" value="1"/>
</dbReference>
<dbReference type="GO" id="GO:0003677">
    <property type="term" value="F:DNA binding"/>
    <property type="evidence" value="ECO:0007669"/>
    <property type="project" value="InterPro"/>
</dbReference>
<proteinExistence type="predicted"/>